<gene>
    <name evidence="1" type="ORF">RRF57_012873</name>
</gene>
<reference evidence="1 2" key="1">
    <citation type="submission" date="2023-10" db="EMBL/GenBank/DDBJ databases">
        <title>Draft genome sequence of Xylaria bambusicola isolate GMP-LS, the root and basal stem rot pathogen of sugarcane in Indonesia.</title>
        <authorList>
            <person name="Selvaraj P."/>
            <person name="Muralishankar V."/>
            <person name="Muruganantham S."/>
            <person name="Sp S."/>
            <person name="Haryani S."/>
            <person name="Lau K.J.X."/>
            <person name="Naqvi N.I."/>
        </authorList>
    </citation>
    <scope>NUCLEOTIDE SEQUENCE [LARGE SCALE GENOMIC DNA]</scope>
    <source>
        <strain evidence="1">GMP-LS</strain>
    </source>
</reference>
<comment type="caution">
    <text evidence="1">The sequence shown here is derived from an EMBL/GenBank/DDBJ whole genome shotgun (WGS) entry which is preliminary data.</text>
</comment>
<organism evidence="1 2">
    <name type="scientific">Xylaria bambusicola</name>
    <dbReference type="NCBI Taxonomy" id="326684"/>
    <lineage>
        <taxon>Eukaryota</taxon>
        <taxon>Fungi</taxon>
        <taxon>Dikarya</taxon>
        <taxon>Ascomycota</taxon>
        <taxon>Pezizomycotina</taxon>
        <taxon>Sordariomycetes</taxon>
        <taxon>Xylariomycetidae</taxon>
        <taxon>Xylariales</taxon>
        <taxon>Xylariaceae</taxon>
        <taxon>Xylaria</taxon>
    </lineage>
</organism>
<evidence type="ECO:0000313" key="2">
    <source>
        <dbReference type="Proteomes" id="UP001305414"/>
    </source>
</evidence>
<sequence>MLNVVVFTDQHSSMFSHSPVLCWMWVIAGRMTCFKSALLGHLSWQSVSSSPVRIFLVAKARDESKNIAVNILAIERVTIGSDLVIKLNILPLRAQSLMIPYQA</sequence>
<evidence type="ECO:0000313" key="1">
    <source>
        <dbReference type="EMBL" id="KAK5637162.1"/>
    </source>
</evidence>
<dbReference type="AlphaFoldDB" id="A0AAN7ZB45"/>
<dbReference type="EMBL" id="JAWHQM010000095">
    <property type="protein sequence ID" value="KAK5637162.1"/>
    <property type="molecule type" value="Genomic_DNA"/>
</dbReference>
<keyword evidence="2" id="KW-1185">Reference proteome</keyword>
<proteinExistence type="predicted"/>
<protein>
    <submittedName>
        <fullName evidence="1">Uncharacterized protein</fullName>
    </submittedName>
</protein>
<name>A0AAN7ZB45_9PEZI</name>
<accession>A0AAN7ZB45</accession>
<dbReference type="Proteomes" id="UP001305414">
    <property type="component" value="Unassembled WGS sequence"/>
</dbReference>